<dbReference type="InterPro" id="IPR000795">
    <property type="entry name" value="T_Tr_GTP-bd_dom"/>
</dbReference>
<dbReference type="InterPro" id="IPR054696">
    <property type="entry name" value="GTP-eEF1A_C"/>
</dbReference>
<evidence type="ECO:0000256" key="13">
    <source>
        <dbReference type="ARBA" id="ARBA00031881"/>
    </source>
</evidence>
<name>A0A9P3HAN5_9FUNG</name>
<evidence type="ECO:0000256" key="8">
    <source>
        <dbReference type="ARBA" id="ARBA00022917"/>
    </source>
</evidence>
<protein>
    <recommendedName>
        <fullName evidence="3">Eukaryotic peptide chain release factor GTP-binding subunit</fullName>
    </recommendedName>
    <alternativeName>
        <fullName evidence="13">ERF-3</fullName>
    </alternativeName>
    <alternativeName>
        <fullName evidence="12">ERF2</fullName>
    </alternativeName>
    <alternativeName>
        <fullName evidence="10">Polypeptide release factor 3</fullName>
    </alternativeName>
    <alternativeName>
        <fullName evidence="11">Translation release factor 3</fullName>
    </alternativeName>
</protein>
<dbReference type="PRINTS" id="PR00315">
    <property type="entry name" value="ELONGATNFCT"/>
</dbReference>
<keyword evidence="7" id="KW-0547">Nucleotide-binding</keyword>
<accession>A0A9P3HAN5</accession>
<dbReference type="CDD" id="cd03704">
    <property type="entry name" value="eRF3_C_III"/>
    <property type="match status" value="1"/>
</dbReference>
<dbReference type="InterPro" id="IPR031157">
    <property type="entry name" value="G_TR_CS"/>
</dbReference>
<reference evidence="16" key="2">
    <citation type="journal article" date="2022" name="Microbiol. Resour. Announc.">
        <title>Whole-Genome Sequence of Entomortierella parvispora E1425, a Mucoromycotan Fungus Associated with Burkholderiaceae-Related Endosymbiotic Bacteria.</title>
        <authorList>
            <person name="Herlambang A."/>
            <person name="Guo Y."/>
            <person name="Takashima Y."/>
            <person name="Narisawa K."/>
            <person name="Ohta H."/>
            <person name="Nishizawa T."/>
        </authorList>
    </citation>
    <scope>NUCLEOTIDE SEQUENCE</scope>
    <source>
        <strain evidence="16">E1425</strain>
    </source>
</reference>
<evidence type="ECO:0000256" key="5">
    <source>
        <dbReference type="ARBA" id="ARBA00022553"/>
    </source>
</evidence>
<proteinExistence type="inferred from homology"/>
<dbReference type="SUPFAM" id="SSF50447">
    <property type="entry name" value="Translation proteins"/>
    <property type="match status" value="1"/>
</dbReference>
<dbReference type="InterPro" id="IPR009001">
    <property type="entry name" value="Transl_elong_EF1A/Init_IF2_C"/>
</dbReference>
<dbReference type="CDD" id="cd01883">
    <property type="entry name" value="EF1_alpha"/>
    <property type="match status" value="1"/>
</dbReference>
<evidence type="ECO:0000256" key="14">
    <source>
        <dbReference type="SAM" id="MobiDB-lite"/>
    </source>
</evidence>
<keyword evidence="9" id="KW-0342">GTP-binding</keyword>
<keyword evidence="6" id="KW-0677">Repeat</keyword>
<feature type="region of interest" description="Disordered" evidence="14">
    <location>
        <begin position="1"/>
        <end position="28"/>
    </location>
</feature>
<dbReference type="Proteomes" id="UP000827284">
    <property type="component" value="Unassembled WGS sequence"/>
</dbReference>
<evidence type="ECO:0000256" key="4">
    <source>
        <dbReference type="ARBA" id="ARBA00022490"/>
    </source>
</evidence>
<organism evidence="16 17">
    <name type="scientific">Entomortierella parvispora</name>
    <dbReference type="NCBI Taxonomy" id="205924"/>
    <lineage>
        <taxon>Eukaryota</taxon>
        <taxon>Fungi</taxon>
        <taxon>Fungi incertae sedis</taxon>
        <taxon>Mucoromycota</taxon>
        <taxon>Mortierellomycotina</taxon>
        <taxon>Mortierellomycetes</taxon>
        <taxon>Mortierellales</taxon>
        <taxon>Mortierellaceae</taxon>
        <taxon>Entomortierella</taxon>
    </lineage>
</organism>
<feature type="domain" description="Tr-type G" evidence="15">
    <location>
        <begin position="170"/>
        <end position="396"/>
    </location>
</feature>
<reference evidence="16" key="1">
    <citation type="submission" date="2021-11" db="EMBL/GenBank/DDBJ databases">
        <authorList>
            <person name="Herlambang A."/>
            <person name="Guo Y."/>
            <person name="Takashima Y."/>
            <person name="Nishizawa T."/>
        </authorList>
    </citation>
    <scope>NUCLEOTIDE SEQUENCE</scope>
    <source>
        <strain evidence="16">E1425</strain>
    </source>
</reference>
<sequence length="604" mass="64570">MSEQDNSKKPTPPAAAFSAMSLNPSAGSFVPRAEAKAFTPTWMAQPAKPTIPARAAPPSPSGIDFNRPPPAAVLNKTVASTPAPALVPPKNSSPTVAQSAPKPTSASPKPPAAASKPSAVPPAKKTTEFHATKSAATAAATAASPTPAVPAAAEVEEQIDQGTLTEFFGKEHVNVIFIGHVDAGKSTMGGRILEASGMIDKRTLEKYEKEAKEAGRDSWYLSWALDTNAEERAKGKTVEVGRAYFETDTRRYTILDAPGHKTYVPSMIGGAAQADCAVLVISARKGEFETGFEKGGQTREHAVLVKNAGINKLIVVINKMDDPTVNWSKERYDECVGKLTPFLKANRYNLAADVLFMPVSGYTGANIKNGMDPAVCSWYKGPSLLNSLDALVISDRKLGAPFRMPISEKYKDMGTIVVGKIDAGSIKKGGHLLMMPNSVSVEVTAIYNELEAEIPAAAVGDNVRMKLKGVEEEDVLLGFVLCSPKQPVHAVTRFEAAIGILDHKNIISAGYEAVLHIHTAIEEITLTKMLHLVEPKTGRISKKPLRFLKKGQQGMVEIETAGSLCVERFVDSPQMGRFTIRDEGNTVAIGKITKLLYDSGDGVQ</sequence>
<dbReference type="Pfam" id="PF00009">
    <property type="entry name" value="GTP_EFTU"/>
    <property type="match status" value="1"/>
</dbReference>
<evidence type="ECO:0000256" key="10">
    <source>
        <dbReference type="ARBA" id="ARBA00029585"/>
    </source>
</evidence>
<gene>
    <name evidence="16" type="ORF">EMPS_05547</name>
</gene>
<comment type="subcellular location">
    <subcellularLocation>
        <location evidence="1">Cytoplasm</location>
    </subcellularLocation>
</comment>
<evidence type="ECO:0000256" key="11">
    <source>
        <dbReference type="ARBA" id="ARBA00030210"/>
    </source>
</evidence>
<dbReference type="CDD" id="cd04089">
    <property type="entry name" value="eRF3_II"/>
    <property type="match status" value="1"/>
</dbReference>
<dbReference type="InterPro" id="IPR050100">
    <property type="entry name" value="TRAFAC_GTPase_members"/>
</dbReference>
<evidence type="ECO:0000256" key="12">
    <source>
        <dbReference type="ARBA" id="ARBA00030845"/>
    </source>
</evidence>
<dbReference type="EMBL" id="BQFW01000007">
    <property type="protein sequence ID" value="GJJ73189.1"/>
    <property type="molecule type" value="Genomic_DNA"/>
</dbReference>
<comment type="caution">
    <text evidence="16">The sequence shown here is derived from an EMBL/GenBank/DDBJ whole genome shotgun (WGS) entry which is preliminary data.</text>
</comment>
<dbReference type="InterPro" id="IPR027417">
    <property type="entry name" value="P-loop_NTPase"/>
</dbReference>
<dbReference type="GO" id="GO:0003747">
    <property type="term" value="F:translation release factor activity"/>
    <property type="evidence" value="ECO:0007669"/>
    <property type="project" value="InterPro"/>
</dbReference>
<dbReference type="PANTHER" id="PTHR23115">
    <property type="entry name" value="TRANSLATION FACTOR"/>
    <property type="match status" value="1"/>
</dbReference>
<feature type="region of interest" description="Disordered" evidence="14">
    <location>
        <begin position="40"/>
        <end position="145"/>
    </location>
</feature>
<evidence type="ECO:0000259" key="15">
    <source>
        <dbReference type="PROSITE" id="PS51722"/>
    </source>
</evidence>
<comment type="similarity">
    <text evidence="2">Belongs to the TRAFAC class translation factor GTPase superfamily. Classic translation factor GTPase family. EF-Tu/EF-1A subfamily.</text>
</comment>
<evidence type="ECO:0000256" key="2">
    <source>
        <dbReference type="ARBA" id="ARBA00007249"/>
    </source>
</evidence>
<keyword evidence="4" id="KW-0963">Cytoplasm</keyword>
<dbReference type="PROSITE" id="PS00301">
    <property type="entry name" value="G_TR_1"/>
    <property type="match status" value="1"/>
</dbReference>
<dbReference type="GO" id="GO:0005829">
    <property type="term" value="C:cytosol"/>
    <property type="evidence" value="ECO:0007669"/>
    <property type="project" value="GOC"/>
</dbReference>
<evidence type="ECO:0000313" key="17">
    <source>
        <dbReference type="Proteomes" id="UP000827284"/>
    </source>
</evidence>
<dbReference type="PROSITE" id="PS51722">
    <property type="entry name" value="G_TR_2"/>
    <property type="match status" value="1"/>
</dbReference>
<evidence type="ECO:0000256" key="9">
    <source>
        <dbReference type="ARBA" id="ARBA00023134"/>
    </source>
</evidence>
<feature type="compositionally biased region" description="Low complexity" evidence="14">
    <location>
        <begin position="97"/>
        <end position="124"/>
    </location>
</feature>
<dbReference type="AlphaFoldDB" id="A0A9P3HAN5"/>
<dbReference type="GO" id="GO:0003924">
    <property type="term" value="F:GTPase activity"/>
    <property type="evidence" value="ECO:0007669"/>
    <property type="project" value="InterPro"/>
</dbReference>
<dbReference type="InterPro" id="IPR003285">
    <property type="entry name" value="Sup35"/>
</dbReference>
<dbReference type="PRINTS" id="PR01343">
    <property type="entry name" value="YEASTERF"/>
</dbReference>
<dbReference type="OrthoDB" id="342024at2759"/>
<evidence type="ECO:0000313" key="16">
    <source>
        <dbReference type="EMBL" id="GJJ73189.1"/>
    </source>
</evidence>
<keyword evidence="8" id="KW-0648">Protein biosynthesis</keyword>
<dbReference type="GO" id="GO:0005525">
    <property type="term" value="F:GTP binding"/>
    <property type="evidence" value="ECO:0007669"/>
    <property type="project" value="UniProtKB-KW"/>
</dbReference>
<keyword evidence="17" id="KW-1185">Reference proteome</keyword>
<dbReference type="Gene3D" id="2.40.30.10">
    <property type="entry name" value="Translation factors"/>
    <property type="match status" value="2"/>
</dbReference>
<dbReference type="FunFam" id="3.40.50.300:FF:000503">
    <property type="entry name" value="Peptide chain release factor subunit 3"/>
    <property type="match status" value="1"/>
</dbReference>
<evidence type="ECO:0000256" key="6">
    <source>
        <dbReference type="ARBA" id="ARBA00022737"/>
    </source>
</evidence>
<evidence type="ECO:0000256" key="3">
    <source>
        <dbReference type="ARBA" id="ARBA00015765"/>
    </source>
</evidence>
<dbReference type="Pfam" id="PF22594">
    <property type="entry name" value="GTP-eEF1A_C"/>
    <property type="match status" value="1"/>
</dbReference>
<evidence type="ECO:0000256" key="1">
    <source>
        <dbReference type="ARBA" id="ARBA00004496"/>
    </source>
</evidence>
<dbReference type="SUPFAM" id="SSF52540">
    <property type="entry name" value="P-loop containing nucleoside triphosphate hydrolases"/>
    <property type="match status" value="1"/>
</dbReference>
<dbReference type="GO" id="GO:0002184">
    <property type="term" value="P:cytoplasmic translational termination"/>
    <property type="evidence" value="ECO:0007669"/>
    <property type="project" value="UniProtKB-ARBA"/>
</dbReference>
<dbReference type="InterPro" id="IPR009000">
    <property type="entry name" value="Transl_B-barrel_sf"/>
</dbReference>
<dbReference type="FunFam" id="2.40.30.10:FF:000020">
    <property type="entry name" value="Translation elongation factor EF-1"/>
    <property type="match status" value="1"/>
</dbReference>
<keyword evidence="5" id="KW-0597">Phosphoprotein</keyword>
<evidence type="ECO:0000256" key="7">
    <source>
        <dbReference type="ARBA" id="ARBA00022741"/>
    </source>
</evidence>
<dbReference type="Gene3D" id="3.40.50.300">
    <property type="entry name" value="P-loop containing nucleotide triphosphate hydrolases"/>
    <property type="match status" value="1"/>
</dbReference>
<feature type="compositionally biased region" description="Low complexity" evidence="14">
    <location>
        <begin position="134"/>
        <end position="145"/>
    </location>
</feature>
<dbReference type="GO" id="GO:0000288">
    <property type="term" value="P:nuclear-transcribed mRNA catabolic process, deadenylation-dependent decay"/>
    <property type="evidence" value="ECO:0007669"/>
    <property type="project" value="InterPro"/>
</dbReference>
<dbReference type="SUPFAM" id="SSF50465">
    <property type="entry name" value="EF-Tu/eEF-1alpha/eIF2-gamma C-terminal domain"/>
    <property type="match status" value="1"/>
</dbReference>